<gene>
    <name evidence="4" type="ORF">MNOR_LOCUS12707</name>
</gene>
<sequence length="235" mass="25868">EEPPKRLWFMSSAGAWVTCRAAGTPTPVVTWVTNDGAQVTSIPGVREIFSNGTLKFNPFTTGGFRTTVHSTNYYCQASSSVGTIISRTVNVRAVVEQYWEVRLYNQHVQVGNVAMLMCSVPSYMKDFITITSWTQGHINYYPSQQGDSRIQMVSTGQLVVKDVRPSDAQLSFRCRASHTLTGQTRESRDQARIYVTEGRVSVGPSIPETAEVVRVQRGGVATLLCPAHAHPAPTI</sequence>
<keyword evidence="2" id="KW-1015">Disulfide bond</keyword>
<evidence type="ECO:0000313" key="4">
    <source>
        <dbReference type="EMBL" id="CAL4085512.1"/>
    </source>
</evidence>
<dbReference type="InterPro" id="IPR003599">
    <property type="entry name" value="Ig_sub"/>
</dbReference>
<evidence type="ECO:0000313" key="5">
    <source>
        <dbReference type="Proteomes" id="UP001497623"/>
    </source>
</evidence>
<dbReference type="Proteomes" id="UP001497623">
    <property type="component" value="Unassembled WGS sequence"/>
</dbReference>
<dbReference type="SMART" id="SM00409">
    <property type="entry name" value="IG"/>
    <property type="match status" value="2"/>
</dbReference>
<dbReference type="InterPro" id="IPR036179">
    <property type="entry name" value="Ig-like_dom_sf"/>
</dbReference>
<dbReference type="InterPro" id="IPR007110">
    <property type="entry name" value="Ig-like_dom"/>
</dbReference>
<dbReference type="PROSITE" id="PS50835">
    <property type="entry name" value="IG_LIKE"/>
    <property type="match status" value="1"/>
</dbReference>
<dbReference type="SUPFAM" id="SSF48726">
    <property type="entry name" value="Immunoglobulin"/>
    <property type="match status" value="2"/>
</dbReference>
<protein>
    <recommendedName>
        <fullName evidence="3">Ig-like domain-containing protein</fullName>
    </recommendedName>
</protein>
<evidence type="ECO:0000256" key="2">
    <source>
        <dbReference type="ARBA" id="ARBA00023157"/>
    </source>
</evidence>
<dbReference type="Gene3D" id="2.60.40.10">
    <property type="entry name" value="Immunoglobulins"/>
    <property type="match status" value="2"/>
</dbReference>
<keyword evidence="5" id="KW-1185">Reference proteome</keyword>
<accession>A0AAV2QHC9</accession>
<dbReference type="GO" id="GO:0016020">
    <property type="term" value="C:membrane"/>
    <property type="evidence" value="ECO:0007669"/>
    <property type="project" value="UniProtKB-SubCell"/>
</dbReference>
<feature type="non-terminal residue" evidence="4">
    <location>
        <position position="235"/>
    </location>
</feature>
<feature type="domain" description="Ig-like" evidence="3">
    <location>
        <begin position="4"/>
        <end position="90"/>
    </location>
</feature>
<dbReference type="InterPro" id="IPR013783">
    <property type="entry name" value="Ig-like_fold"/>
</dbReference>
<dbReference type="PANTHER" id="PTHR44170:SF6">
    <property type="entry name" value="CONTACTIN"/>
    <property type="match status" value="1"/>
</dbReference>
<dbReference type="PANTHER" id="PTHR44170">
    <property type="entry name" value="PROTEIN SIDEKICK"/>
    <property type="match status" value="1"/>
</dbReference>
<organism evidence="4 5">
    <name type="scientific">Meganyctiphanes norvegica</name>
    <name type="common">Northern krill</name>
    <name type="synonym">Thysanopoda norvegica</name>
    <dbReference type="NCBI Taxonomy" id="48144"/>
    <lineage>
        <taxon>Eukaryota</taxon>
        <taxon>Metazoa</taxon>
        <taxon>Ecdysozoa</taxon>
        <taxon>Arthropoda</taxon>
        <taxon>Crustacea</taxon>
        <taxon>Multicrustacea</taxon>
        <taxon>Malacostraca</taxon>
        <taxon>Eumalacostraca</taxon>
        <taxon>Eucarida</taxon>
        <taxon>Euphausiacea</taxon>
        <taxon>Euphausiidae</taxon>
        <taxon>Meganyctiphanes</taxon>
    </lineage>
</organism>
<reference evidence="4 5" key="1">
    <citation type="submission" date="2024-05" db="EMBL/GenBank/DDBJ databases">
        <authorList>
            <person name="Wallberg A."/>
        </authorList>
    </citation>
    <scope>NUCLEOTIDE SEQUENCE [LARGE SCALE GENOMIC DNA]</scope>
</reference>
<comment type="caution">
    <text evidence="4">The sequence shown here is derived from an EMBL/GenBank/DDBJ whole genome shotgun (WGS) entry which is preliminary data.</text>
</comment>
<evidence type="ECO:0000259" key="3">
    <source>
        <dbReference type="PROSITE" id="PS50835"/>
    </source>
</evidence>
<keyword evidence="1" id="KW-0677">Repeat</keyword>
<feature type="non-terminal residue" evidence="4">
    <location>
        <position position="1"/>
    </location>
</feature>
<name>A0AAV2QHC9_MEGNR</name>
<dbReference type="GO" id="GO:0098609">
    <property type="term" value="P:cell-cell adhesion"/>
    <property type="evidence" value="ECO:0007669"/>
    <property type="project" value="TreeGrafter"/>
</dbReference>
<proteinExistence type="predicted"/>
<dbReference type="AlphaFoldDB" id="A0AAV2QHC9"/>
<evidence type="ECO:0000256" key="1">
    <source>
        <dbReference type="ARBA" id="ARBA00022737"/>
    </source>
</evidence>
<dbReference type="EMBL" id="CAXKWB010007043">
    <property type="protein sequence ID" value="CAL4085512.1"/>
    <property type="molecule type" value="Genomic_DNA"/>
</dbReference>